<evidence type="ECO:0000256" key="4">
    <source>
        <dbReference type="ARBA" id="ARBA00022729"/>
    </source>
</evidence>
<evidence type="ECO:0000256" key="6">
    <source>
        <dbReference type="ARBA" id="ARBA00023288"/>
    </source>
</evidence>
<evidence type="ECO:0000256" key="1">
    <source>
        <dbReference type="ARBA" id="ARBA00004193"/>
    </source>
</evidence>
<evidence type="ECO:0000313" key="10">
    <source>
        <dbReference type="Proteomes" id="UP001256711"/>
    </source>
</evidence>
<keyword evidence="4 7" id="KW-0732">Signal</keyword>
<feature type="signal peptide" evidence="7">
    <location>
        <begin position="1"/>
        <end position="24"/>
    </location>
</feature>
<evidence type="ECO:0000256" key="3">
    <source>
        <dbReference type="ARBA" id="ARBA00022475"/>
    </source>
</evidence>
<dbReference type="EMBL" id="JARQBJ010000003">
    <property type="protein sequence ID" value="MDT2810456.1"/>
    <property type="molecule type" value="Genomic_DNA"/>
</dbReference>
<feature type="chain" id="PRO_5043745848" evidence="7">
    <location>
        <begin position="25"/>
        <end position="372"/>
    </location>
</feature>
<comment type="subcellular location">
    <subcellularLocation>
        <location evidence="1">Cell membrane</location>
        <topology evidence="1">Lipid-anchor</topology>
    </subcellularLocation>
</comment>
<dbReference type="SUPFAM" id="SSF53822">
    <property type="entry name" value="Periplasmic binding protein-like I"/>
    <property type="match status" value="1"/>
</dbReference>
<dbReference type="Proteomes" id="UP001256711">
    <property type="component" value="Unassembled WGS sequence"/>
</dbReference>
<dbReference type="RefSeq" id="WP_311835453.1">
    <property type="nucleotide sequence ID" value="NZ_JARQBJ010000003.1"/>
</dbReference>
<feature type="domain" description="ABC transporter substrate-binding protein PnrA-like" evidence="8">
    <location>
        <begin position="50"/>
        <end position="368"/>
    </location>
</feature>
<dbReference type="PROSITE" id="PS51257">
    <property type="entry name" value="PROKAR_LIPOPROTEIN"/>
    <property type="match status" value="1"/>
</dbReference>
<dbReference type="GO" id="GO:0005886">
    <property type="term" value="C:plasma membrane"/>
    <property type="evidence" value="ECO:0007669"/>
    <property type="project" value="UniProtKB-SubCell"/>
</dbReference>
<reference evidence="9" key="1">
    <citation type="submission" date="2023-03" db="EMBL/GenBank/DDBJ databases">
        <authorList>
            <person name="Shen W."/>
            <person name="Cai J."/>
        </authorList>
    </citation>
    <scope>NUCLEOTIDE SEQUENCE</scope>
    <source>
        <strain evidence="9">B226-2</strain>
    </source>
</reference>
<comment type="caution">
    <text evidence="9">The sequence shown here is derived from an EMBL/GenBank/DDBJ whole genome shotgun (WGS) entry which is preliminary data.</text>
</comment>
<name>A0AAW8U0K1_9ENTE</name>
<comment type="similarity">
    <text evidence="2">Belongs to the BMP lipoprotein family.</text>
</comment>
<evidence type="ECO:0000313" key="9">
    <source>
        <dbReference type="EMBL" id="MDT2810456.1"/>
    </source>
</evidence>
<accession>A0AAW8U0K1</accession>
<dbReference type="Gene3D" id="3.40.50.2300">
    <property type="match status" value="2"/>
</dbReference>
<organism evidence="9 10">
    <name type="scientific">Enterococcus asini</name>
    <dbReference type="NCBI Taxonomy" id="57732"/>
    <lineage>
        <taxon>Bacteria</taxon>
        <taxon>Bacillati</taxon>
        <taxon>Bacillota</taxon>
        <taxon>Bacilli</taxon>
        <taxon>Lactobacillales</taxon>
        <taxon>Enterococcaceae</taxon>
        <taxon>Enterococcus</taxon>
    </lineage>
</organism>
<keyword evidence="6" id="KW-0449">Lipoprotein</keyword>
<evidence type="ECO:0000259" key="8">
    <source>
        <dbReference type="Pfam" id="PF02608"/>
    </source>
</evidence>
<sequence>MKKANVWKVGAVALASVMVLGACGGGGGTSSSSDKKDSGSGSNDAAHSVALITDTGGVDDKSFNQSAWEGLQAWGKENGLEKGAGGFNYFQSDDAADYANNINTAVTNGFHTIFGIGYLLKDDISSAAMQNPDVNFGLIDDVIEGQDNVVSATFKDHEASYLAGIAAAYTTKTNAVGFVGGEEGAVIDRFEAGFVKGVEDTAKELGKDIKVDVQYAASFSSPDKGKSIAASMITNGADVIFHAAGGTGVGVFTEAITTNEQKTDAELEESKIWVIGVDRDQEADGKFTSKDGTEANCTLTSTLKGVGAAVQDISNKAINDKFPGGEHLEYGLKDGGVDLTPGAVSDEGKAAIETAKKDIIDGKIEVPETPKD</sequence>
<dbReference type="PANTHER" id="PTHR34296:SF2">
    <property type="entry name" value="ABC TRANSPORTER GUANOSINE-BINDING PROTEIN NUPN"/>
    <property type="match status" value="1"/>
</dbReference>
<keyword evidence="5" id="KW-0472">Membrane</keyword>
<dbReference type="CDD" id="cd06354">
    <property type="entry name" value="PBP1_PrnA-like"/>
    <property type="match status" value="1"/>
</dbReference>
<dbReference type="Pfam" id="PF02608">
    <property type="entry name" value="Bmp"/>
    <property type="match status" value="1"/>
</dbReference>
<proteinExistence type="inferred from homology"/>
<dbReference type="InterPro" id="IPR003760">
    <property type="entry name" value="PnrA-like"/>
</dbReference>
<evidence type="ECO:0000256" key="2">
    <source>
        <dbReference type="ARBA" id="ARBA00008610"/>
    </source>
</evidence>
<dbReference type="InterPro" id="IPR050957">
    <property type="entry name" value="BMP_lipoprotein"/>
</dbReference>
<protein>
    <submittedName>
        <fullName evidence="9">BMP family protein</fullName>
    </submittedName>
</protein>
<gene>
    <name evidence="9" type="ORF">P7H43_08160</name>
</gene>
<dbReference type="AlphaFoldDB" id="A0AAW8U0K1"/>
<evidence type="ECO:0000256" key="5">
    <source>
        <dbReference type="ARBA" id="ARBA00023136"/>
    </source>
</evidence>
<dbReference type="PANTHER" id="PTHR34296">
    <property type="entry name" value="TRANSCRIPTIONAL ACTIVATOR PROTEIN MED"/>
    <property type="match status" value="1"/>
</dbReference>
<keyword evidence="3" id="KW-1003">Cell membrane</keyword>
<dbReference type="InterPro" id="IPR028082">
    <property type="entry name" value="Peripla_BP_I"/>
</dbReference>
<evidence type="ECO:0000256" key="7">
    <source>
        <dbReference type="SAM" id="SignalP"/>
    </source>
</evidence>